<dbReference type="NCBIfam" id="TIGR03961">
    <property type="entry name" value="rSAM_PTO1314"/>
    <property type="match status" value="1"/>
</dbReference>
<dbReference type="GO" id="GO:0006783">
    <property type="term" value="P:heme biosynthetic process"/>
    <property type="evidence" value="ECO:0007669"/>
    <property type="project" value="TreeGrafter"/>
</dbReference>
<dbReference type="GO" id="GO:0003824">
    <property type="term" value="F:catalytic activity"/>
    <property type="evidence" value="ECO:0007669"/>
    <property type="project" value="InterPro"/>
</dbReference>
<dbReference type="Pfam" id="PF11946">
    <property type="entry name" value="DUF3463"/>
    <property type="match status" value="1"/>
</dbReference>
<dbReference type="Proteomes" id="UP000024332">
    <property type="component" value="Unassembled WGS sequence"/>
</dbReference>
<comment type="caution">
    <text evidence="6">The sequence shown here is derived from an EMBL/GenBank/DDBJ whole genome shotgun (WGS) entry which is preliminary data.</text>
</comment>
<accession>A0A031LNB6</accession>
<dbReference type="InterPro" id="IPR022563">
    <property type="entry name" value="DUF3463"/>
</dbReference>
<dbReference type="EMBL" id="JFZT01000044">
    <property type="protein sequence ID" value="EZQ04905.1"/>
    <property type="molecule type" value="Genomic_DNA"/>
</dbReference>
<dbReference type="InterPro" id="IPR050377">
    <property type="entry name" value="Radical_SAM_PqqE_MftC-like"/>
</dbReference>
<evidence type="ECO:0000313" key="7">
    <source>
        <dbReference type="Proteomes" id="UP000024332"/>
    </source>
</evidence>
<dbReference type="InterPro" id="IPR007197">
    <property type="entry name" value="rSAM"/>
</dbReference>
<dbReference type="GO" id="GO:0046872">
    <property type="term" value="F:metal ion binding"/>
    <property type="evidence" value="ECO:0007669"/>
    <property type="project" value="UniProtKB-KW"/>
</dbReference>
<keyword evidence="1" id="KW-0949">S-adenosyl-L-methionine</keyword>
<protein>
    <submittedName>
        <fullName evidence="6">Fe-S oxidoreductase</fullName>
    </submittedName>
</protein>
<organism evidence="6 7">
    <name type="scientific">Candidatus Acidianus copahuensis</name>
    <dbReference type="NCBI Taxonomy" id="1160895"/>
    <lineage>
        <taxon>Archaea</taxon>
        <taxon>Thermoproteota</taxon>
        <taxon>Thermoprotei</taxon>
        <taxon>Sulfolobales</taxon>
        <taxon>Sulfolobaceae</taxon>
        <taxon>Acidianus</taxon>
    </lineage>
</organism>
<keyword evidence="7" id="KW-1185">Reference proteome</keyword>
<dbReference type="SUPFAM" id="SSF102114">
    <property type="entry name" value="Radical SAM enzymes"/>
    <property type="match status" value="1"/>
</dbReference>
<dbReference type="AlphaFoldDB" id="A0A031LNB6"/>
<evidence type="ECO:0000256" key="2">
    <source>
        <dbReference type="ARBA" id="ARBA00022723"/>
    </source>
</evidence>
<reference evidence="6 7" key="1">
    <citation type="submission" date="2014-03" db="EMBL/GenBank/DDBJ databases">
        <title>Draft genome sequence of the novel thermoacidophilic archaea Acidianus copahuensis ALE1 strain, isolated from Copahue volcanic area in Neuquen Argentina.</title>
        <authorList>
            <person name="Urbieta M.S."/>
            <person name="Rascovan N."/>
            <person name="Castro C."/>
            <person name="Revale S."/>
            <person name="Giaveno M.A."/>
            <person name="Vazquez M.P."/>
            <person name="Donati E.R."/>
        </authorList>
    </citation>
    <scope>NUCLEOTIDE SEQUENCE [LARGE SCALE GENOMIC DNA]</scope>
    <source>
        <strain evidence="6 7">ALE1</strain>
    </source>
</reference>
<dbReference type="SFLD" id="SFLDG01067">
    <property type="entry name" value="SPASM/twitch_domain_containing"/>
    <property type="match status" value="1"/>
</dbReference>
<dbReference type="PROSITE" id="PS51918">
    <property type="entry name" value="RADICAL_SAM"/>
    <property type="match status" value="1"/>
</dbReference>
<evidence type="ECO:0000313" key="6">
    <source>
        <dbReference type="EMBL" id="EZQ04905.1"/>
    </source>
</evidence>
<evidence type="ECO:0000259" key="5">
    <source>
        <dbReference type="PROSITE" id="PS51918"/>
    </source>
</evidence>
<evidence type="ECO:0000256" key="4">
    <source>
        <dbReference type="ARBA" id="ARBA00023014"/>
    </source>
</evidence>
<feature type="domain" description="Radical SAM core" evidence="5">
    <location>
        <begin position="16"/>
        <end position="228"/>
    </location>
</feature>
<dbReference type="CDD" id="cd01335">
    <property type="entry name" value="Radical_SAM"/>
    <property type="match status" value="1"/>
</dbReference>
<dbReference type="SFLD" id="SFLDS00029">
    <property type="entry name" value="Radical_SAM"/>
    <property type="match status" value="1"/>
</dbReference>
<keyword evidence="4" id="KW-0411">Iron-sulfur</keyword>
<dbReference type="InterPro" id="IPR023863">
    <property type="entry name" value="rSAM_PTO1314"/>
</dbReference>
<evidence type="ECO:0000256" key="1">
    <source>
        <dbReference type="ARBA" id="ARBA00022691"/>
    </source>
</evidence>
<dbReference type="PANTHER" id="PTHR11228">
    <property type="entry name" value="RADICAL SAM DOMAIN PROTEIN"/>
    <property type="match status" value="1"/>
</dbReference>
<keyword evidence="3" id="KW-0408">Iron</keyword>
<dbReference type="Pfam" id="PF04055">
    <property type="entry name" value="Radical_SAM"/>
    <property type="match status" value="1"/>
</dbReference>
<sequence>MTIVRPFIIGNFKRLVMGRGVKKLPLIAGHKLLYTCNLRCKMCPFWRRKDENLLSVDKEVEMMKSLQRVGVLFMGFEGGEPLLRRDLPQILEESHRRFYTSIVTNGWLLKDRFREIRDYVDYMFVSIDGIGEVHDKIRGIPGSFEKAISGIKEAKRISDMPIALSFTLTSENIDQAIPVVDLARNLGVKVSVQIAYNYSTAEKISPEKEKLKIALKELLELKKKDYPIIESAQFFEAILNSWYRGIGWKCKPWITINIDPQGRIVLPCYVLNEYYGEKKVWEVNLIDLWNSYPWEKYESCNSCGLACYLEPSLFSMKNPSMFKEKILNNLVSYITS</sequence>
<dbReference type="GO" id="GO:0051539">
    <property type="term" value="F:4 iron, 4 sulfur cluster binding"/>
    <property type="evidence" value="ECO:0007669"/>
    <property type="project" value="UniProtKB-KW"/>
</dbReference>
<gene>
    <name evidence="6" type="ORF">CM19_08005</name>
</gene>
<dbReference type="STRING" id="1160895.CM19_08005"/>
<dbReference type="RefSeq" id="WP_048099833.1">
    <property type="nucleotide sequence ID" value="NZ_JFZT01000044.1"/>
</dbReference>
<dbReference type="Gene3D" id="3.20.20.70">
    <property type="entry name" value="Aldolase class I"/>
    <property type="match status" value="1"/>
</dbReference>
<name>A0A031LNB6_9CREN</name>
<keyword evidence="2" id="KW-0479">Metal-binding</keyword>
<dbReference type="InterPro" id="IPR013785">
    <property type="entry name" value="Aldolase_TIM"/>
</dbReference>
<evidence type="ECO:0000256" key="3">
    <source>
        <dbReference type="ARBA" id="ARBA00023004"/>
    </source>
</evidence>
<dbReference type="InterPro" id="IPR058240">
    <property type="entry name" value="rSAM_sf"/>
</dbReference>
<proteinExistence type="predicted"/>
<dbReference type="OrthoDB" id="5620at2157"/>
<dbReference type="PANTHER" id="PTHR11228:SF7">
    <property type="entry name" value="PQQA PEPTIDE CYCLASE"/>
    <property type="match status" value="1"/>
</dbReference>